<protein>
    <submittedName>
        <fullName evidence="1">Uncharacterized protein YeaO (DUF488 family)</fullName>
    </submittedName>
</protein>
<reference evidence="1 2" key="1">
    <citation type="submission" date="2020-08" db="EMBL/GenBank/DDBJ databases">
        <title>Genomic Encyclopedia of Type Strains, Phase IV (KMG-V): Genome sequencing to study the core and pangenomes of soil and plant-associated prokaryotes.</title>
        <authorList>
            <person name="Whitman W."/>
        </authorList>
    </citation>
    <scope>NUCLEOTIDE SEQUENCE [LARGE SCALE GENOMIC DNA]</scope>
    <source>
        <strain evidence="1 2">SEMIA 4064</strain>
    </source>
</reference>
<proteinExistence type="predicted"/>
<dbReference type="AlphaFoldDB" id="A0A7W9D1U7"/>
<sequence>MAVAFGMAHALLKLKRVYDEPSNEDGRRVLVDRLWPRGLSKKDAKLTDWIKDVAPSRELRKWFGHRPERFTDFREKYRQELASNPAVQALLHFNDEPVTLVYGAKDPDHNHAVVLLEFLKGLEDRGSLASEI</sequence>
<dbReference type="Proteomes" id="UP000549882">
    <property type="component" value="Unassembled WGS sequence"/>
</dbReference>
<comment type="caution">
    <text evidence="1">The sequence shown here is derived from an EMBL/GenBank/DDBJ whole genome shotgun (WGS) entry which is preliminary data.</text>
</comment>
<dbReference type="InterPro" id="IPR052552">
    <property type="entry name" value="YeaO-like"/>
</dbReference>
<accession>A0A7W9D1U7</accession>
<gene>
    <name evidence="1" type="ORF">GGD50_003343</name>
</gene>
<organism evidence="1 2">
    <name type="scientific">Rhizobium paranaense</name>
    <dbReference type="NCBI Taxonomy" id="1650438"/>
    <lineage>
        <taxon>Bacteria</taxon>
        <taxon>Pseudomonadati</taxon>
        <taxon>Pseudomonadota</taxon>
        <taxon>Alphaproteobacteria</taxon>
        <taxon>Hyphomicrobiales</taxon>
        <taxon>Rhizobiaceae</taxon>
        <taxon>Rhizobium/Agrobacterium group</taxon>
        <taxon>Rhizobium</taxon>
    </lineage>
</organism>
<dbReference type="PANTHER" id="PTHR36849:SF1">
    <property type="entry name" value="CYTOPLASMIC PROTEIN"/>
    <property type="match status" value="1"/>
</dbReference>
<keyword evidence="2" id="KW-1185">Reference proteome</keyword>
<dbReference type="EMBL" id="JACHBI010000006">
    <property type="protein sequence ID" value="MBB5574714.1"/>
    <property type="molecule type" value="Genomic_DNA"/>
</dbReference>
<dbReference type="PANTHER" id="PTHR36849">
    <property type="entry name" value="CYTOPLASMIC PROTEIN-RELATED"/>
    <property type="match status" value="1"/>
</dbReference>
<dbReference type="RefSeq" id="WP_246451238.1">
    <property type="nucleotide sequence ID" value="NZ_JACHBI010000006.1"/>
</dbReference>
<name>A0A7W9D1U7_9HYPH</name>
<evidence type="ECO:0000313" key="1">
    <source>
        <dbReference type="EMBL" id="MBB5574714.1"/>
    </source>
</evidence>
<evidence type="ECO:0000313" key="2">
    <source>
        <dbReference type="Proteomes" id="UP000549882"/>
    </source>
</evidence>
<dbReference type="Pfam" id="PF22752">
    <property type="entry name" value="DUF488-N3i"/>
    <property type="match status" value="1"/>
</dbReference>